<dbReference type="InterPro" id="IPR030997">
    <property type="entry name" value="SoxY_para_1"/>
</dbReference>
<dbReference type="Proteomes" id="UP000321638">
    <property type="component" value="Unassembled WGS sequence"/>
</dbReference>
<dbReference type="OrthoDB" id="9804570at2"/>
<comment type="caution">
    <text evidence="3">The sequence shown here is derived from an EMBL/GenBank/DDBJ whole genome shotgun (WGS) entry which is preliminary data.</text>
</comment>
<dbReference type="Pfam" id="PF13501">
    <property type="entry name" value="SoxY"/>
    <property type="match status" value="1"/>
</dbReference>
<sequence>MIDTSPETTRRAFLVCSTGSAAALALGVAPAQATPESLDAAIKAVVGTARLRAGKVTLDLPPLVENGNTVPMTVSVDSPMTESDHVTAIHVFNEKNPQPHVMSATLGPRAGKAKVSVRIKLNDSQKVVAIAQTSAGEFWTASADVIVTLAACVEDPT</sequence>
<evidence type="ECO:0000313" key="3">
    <source>
        <dbReference type="EMBL" id="TXL75432.1"/>
    </source>
</evidence>
<dbReference type="RefSeq" id="WP_147847645.1">
    <property type="nucleotide sequence ID" value="NZ_VDUZ01000014.1"/>
</dbReference>
<dbReference type="InterPro" id="IPR006311">
    <property type="entry name" value="TAT_signal"/>
</dbReference>
<dbReference type="InterPro" id="IPR038162">
    <property type="entry name" value="SoxY_sf"/>
</dbReference>
<name>A0A5C8PN26_9HYPH</name>
<dbReference type="PROSITE" id="PS51318">
    <property type="entry name" value="TAT"/>
    <property type="match status" value="1"/>
</dbReference>
<keyword evidence="4" id="KW-1185">Reference proteome</keyword>
<protein>
    <submittedName>
        <fullName evidence="3">SoxY-related AACIE arm protein</fullName>
    </submittedName>
</protein>
<dbReference type="PIRSF" id="PIRSF010312">
    <property type="entry name" value="Sulphur_oxidation_SoxY"/>
    <property type="match status" value="1"/>
</dbReference>
<evidence type="ECO:0000313" key="4">
    <source>
        <dbReference type="Proteomes" id="UP000321638"/>
    </source>
</evidence>
<dbReference type="AlphaFoldDB" id="A0A5C8PN26"/>
<accession>A0A5C8PN26</accession>
<keyword evidence="1" id="KW-0732">Signal</keyword>
<evidence type="ECO:0000256" key="1">
    <source>
        <dbReference type="SAM" id="SignalP"/>
    </source>
</evidence>
<dbReference type="InterPro" id="IPR032711">
    <property type="entry name" value="SoxY"/>
</dbReference>
<dbReference type="EMBL" id="VDUZ01000014">
    <property type="protein sequence ID" value="TXL75432.1"/>
    <property type="molecule type" value="Genomic_DNA"/>
</dbReference>
<gene>
    <name evidence="3" type="ORF">FHP25_14420</name>
</gene>
<feature type="signal peptide" evidence="1">
    <location>
        <begin position="1"/>
        <end position="33"/>
    </location>
</feature>
<evidence type="ECO:0000259" key="2">
    <source>
        <dbReference type="Pfam" id="PF13501"/>
    </source>
</evidence>
<dbReference type="NCBIfam" id="TIGR04487">
    <property type="entry name" value="SoxY_para_1"/>
    <property type="match status" value="1"/>
</dbReference>
<organism evidence="3 4">
    <name type="scientific">Vineibacter terrae</name>
    <dbReference type="NCBI Taxonomy" id="2586908"/>
    <lineage>
        <taxon>Bacteria</taxon>
        <taxon>Pseudomonadati</taxon>
        <taxon>Pseudomonadota</taxon>
        <taxon>Alphaproteobacteria</taxon>
        <taxon>Hyphomicrobiales</taxon>
        <taxon>Vineibacter</taxon>
    </lineage>
</organism>
<proteinExistence type="predicted"/>
<dbReference type="InterPro" id="IPR016568">
    <property type="entry name" value="Sulphur_oxidation_SoxY"/>
</dbReference>
<dbReference type="Gene3D" id="2.60.40.2470">
    <property type="entry name" value="SoxY domain"/>
    <property type="match status" value="1"/>
</dbReference>
<reference evidence="3 4" key="1">
    <citation type="submission" date="2019-06" db="EMBL/GenBank/DDBJ databases">
        <title>New taxonomy in bacterial strain CC-CFT640, isolated from vineyard.</title>
        <authorList>
            <person name="Lin S.-Y."/>
            <person name="Tsai C.-F."/>
            <person name="Young C.-C."/>
        </authorList>
    </citation>
    <scope>NUCLEOTIDE SEQUENCE [LARGE SCALE GENOMIC DNA]</scope>
    <source>
        <strain evidence="3 4">CC-CFT640</strain>
    </source>
</reference>
<feature type="chain" id="PRO_5022884877" evidence="1">
    <location>
        <begin position="34"/>
        <end position="157"/>
    </location>
</feature>
<feature type="domain" description="Ig-like SoxY" evidence="2">
    <location>
        <begin position="43"/>
        <end position="152"/>
    </location>
</feature>